<sequence length="336" mass="36214">MHAEPATYPVLDRTALDAAVRKASFTGVVTVDVGDERRFERVEGYAHRALHVPNTTQTRFAIASGAKTFTALAVLRLIEEGVLSLDTRVRGILGADLPLIDDDVTVAQLLTHTSGIGDYLDETADWNASDYVLSDPVHLLADTEAFVPVVDGYPQASRPGTRFAYCNGGYIVLALIAERASGTTYHDLVDAEVCARAGLGRTSFLRSDDLPGDAALGYLFEEGDRTNVLHLPVRGNGDGGIWTTADDLHRFWRALTEGRIVNEETFEQMTRPAFAGVRYGMGISLGAKSPRLIIEGHDAGVSFRSVHNRDTATTLSVLGNSSEGAWPVISLLTGVV</sequence>
<dbReference type="InterPro" id="IPR050491">
    <property type="entry name" value="AmpC-like"/>
</dbReference>
<dbReference type="Gene3D" id="3.40.710.10">
    <property type="entry name" value="DD-peptidase/beta-lactamase superfamily"/>
    <property type="match status" value="1"/>
</dbReference>
<proteinExistence type="predicted"/>
<name>A0ABV5SUK1_9MICO</name>
<comment type="caution">
    <text evidence="4">The sequence shown here is derived from an EMBL/GenBank/DDBJ whole genome shotgun (WGS) entry which is preliminary data.</text>
</comment>
<dbReference type="EMBL" id="JBHMBL010000004">
    <property type="protein sequence ID" value="MFB9644014.1"/>
    <property type="molecule type" value="Genomic_DNA"/>
</dbReference>
<evidence type="ECO:0000313" key="5">
    <source>
        <dbReference type="Proteomes" id="UP001589667"/>
    </source>
</evidence>
<evidence type="ECO:0000313" key="4">
    <source>
        <dbReference type="EMBL" id="MFB9644014.1"/>
    </source>
</evidence>
<comment type="subcellular location">
    <subcellularLocation>
        <location evidence="1">Membrane</location>
    </subcellularLocation>
</comment>
<dbReference type="EC" id="3.-.-.-" evidence="4"/>
<keyword evidence="4" id="KW-0378">Hydrolase</keyword>
<dbReference type="PANTHER" id="PTHR46825:SF11">
    <property type="entry name" value="PENICILLIN-BINDING PROTEIN 4"/>
    <property type="match status" value="1"/>
</dbReference>
<dbReference type="PANTHER" id="PTHR46825">
    <property type="entry name" value="D-ALANYL-D-ALANINE-CARBOXYPEPTIDASE/ENDOPEPTIDASE AMPH"/>
    <property type="match status" value="1"/>
</dbReference>
<evidence type="ECO:0000259" key="3">
    <source>
        <dbReference type="Pfam" id="PF00144"/>
    </source>
</evidence>
<dbReference type="SUPFAM" id="SSF56601">
    <property type="entry name" value="beta-lactamase/transpeptidase-like"/>
    <property type="match status" value="1"/>
</dbReference>
<dbReference type="Pfam" id="PF00144">
    <property type="entry name" value="Beta-lactamase"/>
    <property type="match status" value="1"/>
</dbReference>
<organism evidence="4 5">
    <name type="scientific">Agromyces lapidis</name>
    <dbReference type="NCBI Taxonomy" id="279574"/>
    <lineage>
        <taxon>Bacteria</taxon>
        <taxon>Bacillati</taxon>
        <taxon>Actinomycetota</taxon>
        <taxon>Actinomycetes</taxon>
        <taxon>Micrococcales</taxon>
        <taxon>Microbacteriaceae</taxon>
        <taxon>Agromyces</taxon>
    </lineage>
</organism>
<keyword evidence="2" id="KW-0472">Membrane</keyword>
<reference evidence="4 5" key="1">
    <citation type="submission" date="2024-09" db="EMBL/GenBank/DDBJ databases">
        <authorList>
            <person name="Sun Q."/>
            <person name="Mori K."/>
        </authorList>
    </citation>
    <scope>NUCLEOTIDE SEQUENCE [LARGE SCALE GENOMIC DNA]</scope>
    <source>
        <strain evidence="4 5">JCM 14321</strain>
    </source>
</reference>
<keyword evidence="5" id="KW-1185">Reference proteome</keyword>
<evidence type="ECO:0000256" key="2">
    <source>
        <dbReference type="ARBA" id="ARBA00023136"/>
    </source>
</evidence>
<accession>A0ABV5SUK1</accession>
<gene>
    <name evidence="4" type="ORF">ACFFQV_17120</name>
</gene>
<dbReference type="InterPro" id="IPR001466">
    <property type="entry name" value="Beta-lactam-related"/>
</dbReference>
<dbReference type="InterPro" id="IPR012338">
    <property type="entry name" value="Beta-lactam/transpept-like"/>
</dbReference>
<dbReference type="Proteomes" id="UP001589667">
    <property type="component" value="Unassembled WGS sequence"/>
</dbReference>
<dbReference type="GO" id="GO:0016787">
    <property type="term" value="F:hydrolase activity"/>
    <property type="evidence" value="ECO:0007669"/>
    <property type="project" value="UniProtKB-KW"/>
</dbReference>
<protein>
    <submittedName>
        <fullName evidence="4">Serine hydrolase domain-containing protein</fullName>
        <ecNumber evidence="4">3.-.-.-</ecNumber>
    </submittedName>
</protein>
<dbReference type="RefSeq" id="WP_157424384.1">
    <property type="nucleotide sequence ID" value="NZ_BAAANI010000005.1"/>
</dbReference>
<evidence type="ECO:0000256" key="1">
    <source>
        <dbReference type="ARBA" id="ARBA00004370"/>
    </source>
</evidence>
<feature type="domain" description="Beta-lactamase-related" evidence="3">
    <location>
        <begin position="17"/>
        <end position="285"/>
    </location>
</feature>